<gene>
    <name evidence="2" type="primary">C13H9orf43</name>
</gene>
<reference evidence="2" key="1">
    <citation type="submission" date="2025-08" db="UniProtKB">
        <authorList>
            <consortium name="RefSeq"/>
        </authorList>
    </citation>
    <scope>IDENTIFICATION</scope>
</reference>
<keyword evidence="1" id="KW-1185">Reference proteome</keyword>
<accession>A0AC58KQY6</accession>
<protein>
    <submittedName>
        <fullName evidence="2">Uncharacterized protein C9orf43 homolog isoform X1</fullName>
    </submittedName>
</protein>
<evidence type="ECO:0000313" key="2">
    <source>
        <dbReference type="RefSeq" id="XP_073907319.1"/>
    </source>
</evidence>
<dbReference type="Proteomes" id="UP001732720">
    <property type="component" value="Chromosome 13"/>
</dbReference>
<proteinExistence type="predicted"/>
<organism evidence="1 2">
    <name type="scientific">Castor canadensis</name>
    <name type="common">American beaver</name>
    <dbReference type="NCBI Taxonomy" id="51338"/>
    <lineage>
        <taxon>Eukaryota</taxon>
        <taxon>Metazoa</taxon>
        <taxon>Chordata</taxon>
        <taxon>Craniata</taxon>
        <taxon>Vertebrata</taxon>
        <taxon>Euteleostomi</taxon>
        <taxon>Mammalia</taxon>
        <taxon>Eutheria</taxon>
        <taxon>Euarchontoglires</taxon>
        <taxon>Glires</taxon>
        <taxon>Rodentia</taxon>
        <taxon>Castorimorpha</taxon>
        <taxon>Castoridae</taxon>
        <taxon>Castor</taxon>
    </lineage>
</organism>
<evidence type="ECO:0000313" key="1">
    <source>
        <dbReference type="Proteomes" id="UP001732720"/>
    </source>
</evidence>
<name>A0AC58KQY6_CASCN</name>
<sequence>MVKLSIMLLLILRGLGNCRYGLCSKAFIAMDLPEESQWDETTCNLAICQHPQCWATVRRIERGHPRILGSLGKTPLDVQDKLPVLTVANFSNSYLQAKRLTQQHLSGFTFTKARSLLCRGSKLDFKFQRRPQRSFPDKSVMEHTDRFPKLSVLNLNETQLPCSEDVRNMVVIWIPEKTEKSMSSAEKTPTFWHGKKRRKKLKGESKPPLCLPGRQYTDTRLETPGVVVPPPSPVHFFEQSSSESVPVWAHADSLPQDLLKECLLPDGGNNVPCAEMKLQLSVMKRNLPLEKNRPDSEISSKMFLTIQRLTLQTPSLRYPEGVKKLHYNLKRDGSRKQQQWQQQRQQQQQQQQLRKMKTTAKKQQKLSLLSKSSSCELQEARKKSKSDPESQKSSCQSTLSVSESDVKLVEMEAISKQGVITQSVMDDFDNYLALLSSLESTDKSETEFSYNEASLPEDATLGASAAVHKKALKNFSESMAKIGWNPELKLLRILQATADEEEENHPSGAQSVESLEL</sequence>
<dbReference type="RefSeq" id="XP_073907319.1">
    <property type="nucleotide sequence ID" value="XM_074051218.1"/>
</dbReference>